<sequence length="188" mass="21215">MMRSVILSVTAALGLSACDAETMQAFSEGLAQASYESSYGYNGYSGYGAGYGTGYTPSPYSLYRPNNFGTGYWPVPNYSYGSWVGAYQCRNTGTFYTCDSNGDGYADMWGDTSDGSYSSQYSRVNGRGEGFVWDNSCSCWERDRSLDGPYKGPRDGKYRDRYDDDYDDYDRDRGRGRDRGRDRDRDRY</sequence>
<feature type="compositionally biased region" description="Basic and acidic residues" evidence="1">
    <location>
        <begin position="149"/>
        <end position="162"/>
    </location>
</feature>
<name>A0ABX0HQC3_9PROT</name>
<evidence type="ECO:0000313" key="3">
    <source>
        <dbReference type="Proteomes" id="UP000818603"/>
    </source>
</evidence>
<organism evidence="2 3">
    <name type="scientific">Aquisalinus luteolus</name>
    <dbReference type="NCBI Taxonomy" id="1566827"/>
    <lineage>
        <taxon>Bacteria</taxon>
        <taxon>Pseudomonadati</taxon>
        <taxon>Pseudomonadota</taxon>
        <taxon>Alphaproteobacteria</taxon>
        <taxon>Parvularculales</taxon>
        <taxon>Parvularculaceae</taxon>
        <taxon>Aquisalinus</taxon>
    </lineage>
</organism>
<comment type="caution">
    <text evidence="2">The sequence shown here is derived from an EMBL/GenBank/DDBJ whole genome shotgun (WGS) entry which is preliminary data.</text>
</comment>
<accession>A0ABX0HQC3</accession>
<dbReference type="Proteomes" id="UP000818603">
    <property type="component" value="Unassembled WGS sequence"/>
</dbReference>
<feature type="region of interest" description="Disordered" evidence="1">
    <location>
        <begin position="149"/>
        <end position="188"/>
    </location>
</feature>
<protein>
    <submittedName>
        <fullName evidence="2">Uncharacterized protein</fullName>
    </submittedName>
</protein>
<dbReference type="EMBL" id="VCJR02000005">
    <property type="protein sequence ID" value="NHK29459.1"/>
    <property type="molecule type" value="Genomic_DNA"/>
</dbReference>
<evidence type="ECO:0000256" key="1">
    <source>
        <dbReference type="SAM" id="MobiDB-lite"/>
    </source>
</evidence>
<reference evidence="2 3" key="1">
    <citation type="submission" date="2020-02" db="EMBL/GenBank/DDBJ databases">
        <title>Genome sequence of Parvularcula flava strain NH6-79.</title>
        <authorList>
            <person name="Abdul Karim M.H."/>
            <person name="Lam M.Q."/>
            <person name="Chen S.J."/>
            <person name="Yahya A."/>
            <person name="Shahir S."/>
            <person name="Shamsir M.S."/>
            <person name="Chong C.S."/>
        </authorList>
    </citation>
    <scope>NUCLEOTIDE SEQUENCE [LARGE SCALE GENOMIC DNA]</scope>
    <source>
        <strain evidence="2 3">NH6-79</strain>
    </source>
</reference>
<proteinExistence type="predicted"/>
<feature type="compositionally biased region" description="Basic and acidic residues" evidence="1">
    <location>
        <begin position="170"/>
        <end position="188"/>
    </location>
</feature>
<evidence type="ECO:0000313" key="2">
    <source>
        <dbReference type="EMBL" id="NHK29459.1"/>
    </source>
</evidence>
<gene>
    <name evidence="2" type="ORF">FF098_016220</name>
</gene>
<keyword evidence="3" id="KW-1185">Reference proteome</keyword>
<dbReference type="PROSITE" id="PS51257">
    <property type="entry name" value="PROKAR_LIPOPROTEIN"/>
    <property type="match status" value="1"/>
</dbReference>
<dbReference type="RefSeq" id="WP_155142523.1">
    <property type="nucleotide sequence ID" value="NZ_BMGZ01000005.1"/>
</dbReference>